<keyword evidence="5 13" id="KW-0479">Metal-binding</keyword>
<dbReference type="EMBL" id="JBJJXI010000051">
    <property type="protein sequence ID" value="KAL3400359.1"/>
    <property type="molecule type" value="Genomic_DNA"/>
</dbReference>
<evidence type="ECO:0000256" key="13">
    <source>
        <dbReference type="PIRSR" id="PIRSR037404-3"/>
    </source>
</evidence>
<feature type="compositionally biased region" description="Basic and acidic residues" evidence="18">
    <location>
        <begin position="110"/>
        <end position="123"/>
    </location>
</feature>
<evidence type="ECO:0000256" key="16">
    <source>
        <dbReference type="RuleBase" id="RU000416"/>
    </source>
</evidence>
<keyword evidence="7 14" id="KW-0863">Zinc-finger</keyword>
<dbReference type="InterPro" id="IPR022702">
    <property type="entry name" value="Cytosine_MeTrfase1_RFD"/>
</dbReference>
<organism evidence="21 22">
    <name type="scientific">Trichogramma kaykai</name>
    <dbReference type="NCBI Taxonomy" id="54128"/>
    <lineage>
        <taxon>Eukaryota</taxon>
        <taxon>Metazoa</taxon>
        <taxon>Ecdysozoa</taxon>
        <taxon>Arthropoda</taxon>
        <taxon>Hexapoda</taxon>
        <taxon>Insecta</taxon>
        <taxon>Pterygota</taxon>
        <taxon>Neoptera</taxon>
        <taxon>Endopterygota</taxon>
        <taxon>Hymenoptera</taxon>
        <taxon>Apocrita</taxon>
        <taxon>Proctotrupomorpha</taxon>
        <taxon>Chalcidoidea</taxon>
        <taxon>Trichogrammatidae</taxon>
        <taxon>Trichogramma</taxon>
    </lineage>
</organism>
<feature type="compositionally biased region" description="Polar residues" evidence="18">
    <location>
        <begin position="88"/>
        <end position="105"/>
    </location>
</feature>
<feature type="domain" description="BAH" evidence="19">
    <location>
        <begin position="572"/>
        <end position="689"/>
    </location>
</feature>
<dbReference type="GO" id="GO:0003682">
    <property type="term" value="F:chromatin binding"/>
    <property type="evidence" value="ECO:0007669"/>
    <property type="project" value="UniProtKB-UniRule"/>
</dbReference>
<dbReference type="SMART" id="SM00439">
    <property type="entry name" value="BAH"/>
    <property type="match status" value="2"/>
</dbReference>
<name>A0ABD2X5D8_9HYME</name>
<dbReference type="Pfam" id="PF00145">
    <property type="entry name" value="DNA_methylase"/>
    <property type="match status" value="1"/>
</dbReference>
<dbReference type="Pfam" id="PF12047">
    <property type="entry name" value="DNMT1-RFD"/>
    <property type="match status" value="1"/>
</dbReference>
<dbReference type="InterPro" id="IPR050390">
    <property type="entry name" value="C5-Methyltransferase"/>
</dbReference>
<feature type="domain" description="BAH" evidence="19">
    <location>
        <begin position="775"/>
        <end position="902"/>
    </location>
</feature>
<gene>
    <name evidence="21" type="ORF">TKK_006228</name>
</gene>
<keyword evidence="6" id="KW-0677">Repeat</keyword>
<keyword evidence="2 11" id="KW-0489">Methyltransferase</keyword>
<dbReference type="PRINTS" id="PR00105">
    <property type="entry name" value="C5METTRFRASE"/>
</dbReference>
<dbReference type="Gene3D" id="3.40.50.150">
    <property type="entry name" value="Vaccinia Virus protein VP39"/>
    <property type="match status" value="1"/>
</dbReference>
<dbReference type="GO" id="GO:0003677">
    <property type="term" value="F:DNA binding"/>
    <property type="evidence" value="ECO:0007669"/>
    <property type="project" value="UniProtKB-KW"/>
</dbReference>
<feature type="domain" description="CXXC-type" evidence="20">
    <location>
        <begin position="459"/>
        <end position="505"/>
    </location>
</feature>
<dbReference type="Proteomes" id="UP001627154">
    <property type="component" value="Unassembled WGS sequence"/>
</dbReference>
<dbReference type="GO" id="GO:0032259">
    <property type="term" value="P:methylation"/>
    <property type="evidence" value="ECO:0007669"/>
    <property type="project" value="UniProtKB-KW"/>
</dbReference>
<feature type="active site" evidence="12 15">
    <location>
        <position position="1029"/>
    </location>
</feature>
<comment type="caution">
    <text evidence="21">The sequence shown here is derived from an EMBL/GenBank/DDBJ whole genome shotgun (WGS) entry which is preliminary data.</text>
</comment>
<dbReference type="Gene3D" id="3.90.120.10">
    <property type="entry name" value="DNA Methylase, subunit A, domain 2"/>
    <property type="match status" value="1"/>
</dbReference>
<feature type="binding site" evidence="13">
    <location>
        <position position="167"/>
    </location>
    <ligand>
        <name>Zn(2+)</name>
        <dbReference type="ChEBI" id="CHEBI:29105"/>
    </ligand>
</feature>
<evidence type="ECO:0000256" key="5">
    <source>
        <dbReference type="ARBA" id="ARBA00022723"/>
    </source>
</evidence>
<keyword evidence="8 13" id="KW-0862">Zinc</keyword>
<dbReference type="InterPro" id="IPR031303">
    <property type="entry name" value="C5_meth_CS"/>
</dbReference>
<protein>
    <recommendedName>
        <fullName evidence="11">DNA (cytosine-5)-methyltransferase</fullName>
        <ecNumber evidence="11">2.1.1.37</ecNumber>
    </recommendedName>
</protein>
<evidence type="ECO:0000256" key="15">
    <source>
        <dbReference type="PROSITE-ProRule" id="PRU01016"/>
    </source>
</evidence>
<keyword evidence="4 11" id="KW-0949">S-adenosyl-L-methionine</keyword>
<dbReference type="NCBIfam" id="TIGR00675">
    <property type="entry name" value="dcm"/>
    <property type="match status" value="1"/>
</dbReference>
<dbReference type="PROSITE" id="PS00094">
    <property type="entry name" value="C5_MTASE_1"/>
    <property type="match status" value="1"/>
</dbReference>
<feature type="binding site" evidence="13">
    <location>
        <position position="221"/>
    </location>
    <ligand>
        <name>Zn(2+)</name>
        <dbReference type="ChEBI" id="CHEBI:29105"/>
    </ligand>
</feature>
<evidence type="ECO:0000256" key="17">
    <source>
        <dbReference type="RuleBase" id="RU000417"/>
    </source>
</evidence>
<keyword evidence="22" id="KW-1185">Reference proteome</keyword>
<evidence type="ECO:0000259" key="19">
    <source>
        <dbReference type="PROSITE" id="PS51038"/>
    </source>
</evidence>
<dbReference type="PANTHER" id="PTHR10629">
    <property type="entry name" value="CYTOSINE-SPECIFIC METHYLTRANSFERASE"/>
    <property type="match status" value="1"/>
</dbReference>
<evidence type="ECO:0000256" key="14">
    <source>
        <dbReference type="PROSITE-ProRule" id="PRU00509"/>
    </source>
</evidence>
<dbReference type="PIRSF" id="PIRSF037404">
    <property type="entry name" value="DNMT1"/>
    <property type="match status" value="1"/>
</dbReference>
<evidence type="ECO:0000256" key="12">
    <source>
        <dbReference type="PIRSR" id="PIRSR037404-1"/>
    </source>
</evidence>
<dbReference type="EC" id="2.1.1.37" evidence="11"/>
<dbReference type="InterPro" id="IPR043151">
    <property type="entry name" value="BAH_sf"/>
</dbReference>
<sequence>MSDEEMNNVDFTAIGFDQMISPDDFVDLQGINAVPVILEGSDILNTQACDLTELISPVNSYGEAKFIHREEKPREVIPIGYEVLQEASTSNRHFDPQPTTSTSKNHNLRARSEKKQNNDESIKWHRSSNGKSKENKRPRTNNIPTQKNVKNRKKNKPNNKENHCNECCQHLDSLKVYSGHPNNALDQYPAMFDSRVQLKFQTDDPDETNPGFKITDYSFYCKEKHLCRFDTGLIESDVHIFMSGYTNAIWCDNPSIENSVPTKDIGPISAWYVMGFDGSQDAVISVNTDSSEYYLIQPSDQYSSFMKQVKEKAFLSKSVIEILLEDPESEYEDLLAKLDMIPSPNGISKLTENVLTEHTQFIVDQILSFDESADEGDVKLIYAPCIKMLIDSPGVIVNKNSKKAGRKISQKNDGDWNAMTRSSYKQKKLSLTKATTTAFVDKFFDNFFPDQEKNTSDKLVLKRRRCGTCEACLEVDCGKCASCKDKPRFGGPGTSKQACLKRRCPNMEVIDSIDVEDENYDEISESTKDTESSTDIHRKFCSSFKKKAHDSIEWIGEPLEGIFFSAIKLDSEVIEKDDYIFIMPEDSSMPIQVMKVRYMWESSKGDKMFHGTWLWRGSGTILAETAHPNELFMVDQCQDVPLIYVQQKAKVFKYDSSKHFGNNTASIQEDEIFYRKRYDPIQARFEDLPKTELFEDVPNCCPTCLKGAQKNLPKPIDKEIEKGIVEYASFTLHNEEIKVGSGVYLKPNTFSFKHNNKCDQVEPVEIADAATYPELYRKSNNLIKGSNFDIVEPFNVGYVTRIYSKTQPQRVRKENLFLEVKKMYRLENTKSPVHNRDDLNKLYWSDEVCTVKQEQITGKCYLMNSENLEEGTDCDKWSSLGPNRFYFTHAYDSIDDKVVDLPDHTLGIGLIYTKNKTSKSKSIRAVKKDLDEPIAHAPISNKLRTFDIFAGCGGLSEGLKQSGLTKNLWAIEQDEAAAHAYRLNNSETKVFTMDCNQFLKKVLSGETVVNSLPVPKPGEVDLLCGGPPCQRLSGMNGFNRKSYSSIKNSLIVSLLSFCDYYRPRFFIMENARNFVSYKNSSVLKLTISCLVRMGYQCTFGILQAGSYGVPQTRRRFILIAAAPGEILPNIPRPLHAFSKSACELSMVIDNVKYSTFDESLTSGPFRAITVQDALSDLPPIISGANEITMTYSNDSQTHFQKMMRASMKNSSLLMDHICKDLGPLANKRMSYIPLRSGSDWRDLPNIVVQLSDGSLTNKLYKNIILLRGKGTAETLRGVCSCVDKNESCQPKYRQANTLIPWCLPHTADKNNQWGPVLHPEQHRVVSVRECARSQGFPDNFQFYGNILEKHRQIGNAVPPPLAKAVGLEIRKSVSLKEAFLKNV</sequence>
<dbReference type="PROSITE" id="PS51058">
    <property type="entry name" value="ZF_CXXC"/>
    <property type="match status" value="1"/>
</dbReference>
<evidence type="ECO:0000256" key="1">
    <source>
        <dbReference type="ARBA" id="ARBA00004123"/>
    </source>
</evidence>
<evidence type="ECO:0000256" key="10">
    <source>
        <dbReference type="ARBA" id="ARBA00023242"/>
    </source>
</evidence>
<keyword evidence="9 11" id="KW-0238">DNA-binding</keyword>
<evidence type="ECO:0000256" key="4">
    <source>
        <dbReference type="ARBA" id="ARBA00022691"/>
    </source>
</evidence>
<dbReference type="PROSITE" id="PS51679">
    <property type="entry name" value="SAM_MT_C5"/>
    <property type="match status" value="1"/>
</dbReference>
<comment type="similarity">
    <text evidence="11 15 16">Belongs to the class I-like SAM-binding methyltransferase superfamily. C5-methyltransferase family.</text>
</comment>
<comment type="catalytic activity">
    <reaction evidence="11 17">
        <text>a 2'-deoxycytidine in DNA + S-adenosyl-L-methionine = a 5-methyl-2'-deoxycytidine in DNA + S-adenosyl-L-homocysteine + H(+)</text>
        <dbReference type="Rhea" id="RHEA:13681"/>
        <dbReference type="Rhea" id="RHEA-COMP:11369"/>
        <dbReference type="Rhea" id="RHEA-COMP:11370"/>
        <dbReference type="ChEBI" id="CHEBI:15378"/>
        <dbReference type="ChEBI" id="CHEBI:57856"/>
        <dbReference type="ChEBI" id="CHEBI:59789"/>
        <dbReference type="ChEBI" id="CHEBI:85452"/>
        <dbReference type="ChEBI" id="CHEBI:85454"/>
        <dbReference type="EC" id="2.1.1.37"/>
    </reaction>
</comment>
<dbReference type="Gene3D" id="2.30.30.490">
    <property type="match status" value="2"/>
</dbReference>
<dbReference type="PROSITE" id="PS00095">
    <property type="entry name" value="C5_MTASE_2"/>
    <property type="match status" value="1"/>
</dbReference>
<evidence type="ECO:0000313" key="22">
    <source>
        <dbReference type="Proteomes" id="UP001627154"/>
    </source>
</evidence>
<proteinExistence type="inferred from homology"/>
<comment type="subcellular location">
    <subcellularLocation>
        <location evidence="1 11">Nucleus</location>
    </subcellularLocation>
</comment>
<dbReference type="InterPro" id="IPR029063">
    <property type="entry name" value="SAM-dependent_MTases_sf"/>
</dbReference>
<dbReference type="SUPFAM" id="SSF53335">
    <property type="entry name" value="S-adenosyl-L-methionine-dependent methyltransferases"/>
    <property type="match status" value="1"/>
</dbReference>
<dbReference type="Gene3D" id="1.10.10.2230">
    <property type="match status" value="1"/>
</dbReference>
<evidence type="ECO:0000256" key="3">
    <source>
        <dbReference type="ARBA" id="ARBA00022679"/>
    </source>
</evidence>
<dbReference type="GO" id="GO:0005634">
    <property type="term" value="C:nucleus"/>
    <property type="evidence" value="ECO:0007669"/>
    <property type="project" value="UniProtKB-SubCell"/>
</dbReference>
<evidence type="ECO:0000256" key="18">
    <source>
        <dbReference type="SAM" id="MobiDB-lite"/>
    </source>
</evidence>
<accession>A0ABD2X5D8</accession>
<dbReference type="PANTHER" id="PTHR10629:SF52">
    <property type="entry name" value="DNA (CYTOSINE-5)-METHYLTRANSFERASE 1"/>
    <property type="match status" value="1"/>
</dbReference>
<evidence type="ECO:0000256" key="6">
    <source>
        <dbReference type="ARBA" id="ARBA00022737"/>
    </source>
</evidence>
<dbReference type="PROSITE" id="PS51038">
    <property type="entry name" value="BAH"/>
    <property type="match status" value="2"/>
</dbReference>
<keyword evidence="3 11" id="KW-0808">Transferase</keyword>
<dbReference type="InterPro" id="IPR001525">
    <property type="entry name" value="C5_MeTfrase"/>
</dbReference>
<evidence type="ECO:0000256" key="9">
    <source>
        <dbReference type="ARBA" id="ARBA00023125"/>
    </source>
</evidence>
<dbReference type="InterPro" id="IPR002857">
    <property type="entry name" value="Znf_CXXC"/>
</dbReference>
<evidence type="ECO:0000256" key="2">
    <source>
        <dbReference type="ARBA" id="ARBA00022603"/>
    </source>
</evidence>
<feature type="binding site" evidence="13">
    <location>
        <position position="225"/>
    </location>
    <ligand>
        <name>Zn(2+)</name>
        <dbReference type="ChEBI" id="CHEBI:29105"/>
    </ligand>
</feature>
<dbReference type="InterPro" id="IPR001025">
    <property type="entry name" value="BAH_dom"/>
</dbReference>
<dbReference type="GO" id="GO:0008270">
    <property type="term" value="F:zinc ion binding"/>
    <property type="evidence" value="ECO:0007669"/>
    <property type="project" value="UniProtKB-KW"/>
</dbReference>
<dbReference type="InterPro" id="IPR018117">
    <property type="entry name" value="C5_DNA_meth_AS"/>
</dbReference>
<evidence type="ECO:0000256" key="8">
    <source>
        <dbReference type="ARBA" id="ARBA00022833"/>
    </source>
</evidence>
<dbReference type="GO" id="GO:0003886">
    <property type="term" value="F:DNA (cytosine-5-)-methyltransferase activity"/>
    <property type="evidence" value="ECO:0007669"/>
    <property type="project" value="UniProtKB-UniRule"/>
</dbReference>
<feature type="region of interest" description="Disordered" evidence="18">
    <location>
        <begin position="88"/>
        <end position="162"/>
    </location>
</feature>
<evidence type="ECO:0000256" key="11">
    <source>
        <dbReference type="PIRNR" id="PIRNR037404"/>
    </source>
</evidence>
<dbReference type="Pfam" id="PF02008">
    <property type="entry name" value="zf-CXXC"/>
    <property type="match status" value="1"/>
</dbReference>
<keyword evidence="10 11" id="KW-0539">Nucleus</keyword>
<feature type="binding site" evidence="13">
    <location>
        <position position="164"/>
    </location>
    <ligand>
        <name>Zn(2+)</name>
        <dbReference type="ChEBI" id="CHEBI:29105"/>
    </ligand>
</feature>
<reference evidence="21 22" key="1">
    <citation type="journal article" date="2024" name="bioRxiv">
        <title>A reference genome for Trichogramma kaykai: A tiny desert-dwelling parasitoid wasp with competing sex-ratio distorters.</title>
        <authorList>
            <person name="Culotta J."/>
            <person name="Lindsey A.R."/>
        </authorList>
    </citation>
    <scope>NUCLEOTIDE SEQUENCE [LARGE SCALE GENOMIC DNA]</scope>
    <source>
        <strain evidence="21 22">KSX58</strain>
    </source>
</reference>
<evidence type="ECO:0000259" key="20">
    <source>
        <dbReference type="PROSITE" id="PS51058"/>
    </source>
</evidence>
<dbReference type="Pfam" id="PF01426">
    <property type="entry name" value="BAH"/>
    <property type="match status" value="2"/>
</dbReference>
<evidence type="ECO:0000313" key="21">
    <source>
        <dbReference type="EMBL" id="KAL3400359.1"/>
    </source>
</evidence>
<evidence type="ECO:0000256" key="7">
    <source>
        <dbReference type="ARBA" id="ARBA00022771"/>
    </source>
</evidence>